<protein>
    <submittedName>
        <fullName evidence="1">Uncharacterized protein</fullName>
    </submittedName>
</protein>
<dbReference type="AlphaFoldDB" id="A0A3D9HZ79"/>
<reference evidence="1 2" key="1">
    <citation type="submission" date="2018-07" db="EMBL/GenBank/DDBJ databases">
        <title>Genomic Encyclopedia of Type Strains, Phase III (KMG-III): the genomes of soil and plant-associated and newly described type strains.</title>
        <authorList>
            <person name="Whitman W."/>
        </authorList>
    </citation>
    <scope>NUCLEOTIDE SEQUENCE [LARGE SCALE GENOMIC DNA]</scope>
    <source>
        <strain evidence="1 2">CECT 8236</strain>
    </source>
</reference>
<name>A0A3D9HZ79_9BACL</name>
<dbReference type="RefSeq" id="WP_281273448.1">
    <property type="nucleotide sequence ID" value="NZ_QRDY01000021.1"/>
</dbReference>
<proteinExistence type="predicted"/>
<sequence length="40" mass="4856">MVEQLLKLPLDELQEMFIENTFDMRTIDLTLDDKEKEQNK</sequence>
<gene>
    <name evidence="1" type="ORF">DFP95_12139</name>
</gene>
<dbReference type="EMBL" id="QRDY01000021">
    <property type="protein sequence ID" value="RED54783.1"/>
    <property type="molecule type" value="Genomic_DNA"/>
</dbReference>
<organism evidence="1 2">
    <name type="scientific">Cohnella lupini</name>
    <dbReference type="NCBI Taxonomy" id="1294267"/>
    <lineage>
        <taxon>Bacteria</taxon>
        <taxon>Bacillati</taxon>
        <taxon>Bacillota</taxon>
        <taxon>Bacilli</taxon>
        <taxon>Bacillales</taxon>
        <taxon>Paenibacillaceae</taxon>
        <taxon>Cohnella</taxon>
    </lineage>
</organism>
<keyword evidence="2" id="KW-1185">Reference proteome</keyword>
<dbReference type="Proteomes" id="UP000256869">
    <property type="component" value="Unassembled WGS sequence"/>
</dbReference>
<evidence type="ECO:0000313" key="1">
    <source>
        <dbReference type="EMBL" id="RED54783.1"/>
    </source>
</evidence>
<comment type="caution">
    <text evidence="1">The sequence shown here is derived from an EMBL/GenBank/DDBJ whole genome shotgun (WGS) entry which is preliminary data.</text>
</comment>
<accession>A0A3D9HZ79</accession>
<evidence type="ECO:0000313" key="2">
    <source>
        <dbReference type="Proteomes" id="UP000256869"/>
    </source>
</evidence>